<dbReference type="Proteomes" id="UP000188243">
    <property type="component" value="Chromosome"/>
</dbReference>
<organism evidence="2 3">
    <name type="scientific">Pseudoalteromonas aliena</name>
    <dbReference type="NCBI Taxonomy" id="247523"/>
    <lineage>
        <taxon>Bacteria</taxon>
        <taxon>Pseudomonadati</taxon>
        <taxon>Pseudomonadota</taxon>
        <taxon>Gammaproteobacteria</taxon>
        <taxon>Alteromonadales</taxon>
        <taxon>Pseudoalteromonadaceae</taxon>
        <taxon>Pseudoalteromonas</taxon>
    </lineage>
</organism>
<dbReference type="InterPro" id="IPR018640">
    <property type="entry name" value="DUF2063"/>
</dbReference>
<feature type="domain" description="Putative DNA-binding" evidence="1">
    <location>
        <begin position="7"/>
        <end position="98"/>
    </location>
</feature>
<gene>
    <name evidence="2" type="ORF">B0W48_16045</name>
</gene>
<dbReference type="AlphaFoldDB" id="A0A1Q2H1B9"/>
<dbReference type="RefSeq" id="WP_077537800.1">
    <property type="nucleotide sequence ID" value="NZ_CP019628.1"/>
</dbReference>
<dbReference type="Pfam" id="PF09836">
    <property type="entry name" value="DUF2063"/>
    <property type="match status" value="1"/>
</dbReference>
<dbReference type="EMBL" id="CP019628">
    <property type="protein sequence ID" value="AQQ01147.1"/>
    <property type="molecule type" value="Genomic_DNA"/>
</dbReference>
<dbReference type="STRING" id="247523.B0W48_16045"/>
<evidence type="ECO:0000313" key="2">
    <source>
        <dbReference type="EMBL" id="AQQ01147.1"/>
    </source>
</evidence>
<evidence type="ECO:0000259" key="1">
    <source>
        <dbReference type="Pfam" id="PF09836"/>
    </source>
</evidence>
<dbReference type="KEGG" id="paln:B0W48_16045"/>
<proteinExistence type="predicted"/>
<name>A0A1Q2H1B9_9GAMM</name>
<reference evidence="2 3" key="1">
    <citation type="submission" date="2017-02" db="EMBL/GenBank/DDBJ databases">
        <title>Complete genome sequence of the cold-active Pseudoalteromonas aliena strain EH1 isolated from Arctic seawater.</title>
        <authorList>
            <person name="Kim E."/>
            <person name="Heo E."/>
            <person name="Kim H."/>
            <person name="Kim D."/>
        </authorList>
    </citation>
    <scope>NUCLEOTIDE SEQUENCE [LARGE SCALE GENOMIC DNA]</scope>
    <source>
        <strain evidence="2 3">EH1</strain>
    </source>
</reference>
<evidence type="ECO:0000313" key="3">
    <source>
        <dbReference type="Proteomes" id="UP000188243"/>
    </source>
</evidence>
<sequence>MSDLAKLQQQFMDLLQGESLDITEQIAQQGQLSTQQRLSIYQNAYKIRLRAVIEQDHQQLGIYLGNDLFEQMVDGYLALYPSYHTSLRIFADKLPDYLATQTPFKNYPILADIAKFERLLLSAFDASDAALLAVESLEVIEPLAWPTLILNLHPSVQLVKFSTSAVESWQAIKEKQTPPEPQSSALRFWVIARDTDRRTQYVSVDEQEYRLLNLLKQKTPFAQLCQSCLNELPGDKIAEFLIIKVNQWLERGWLISG</sequence>
<protein>
    <submittedName>
        <fullName evidence="2">DUF2063 domain-containing protein</fullName>
    </submittedName>
</protein>
<accession>A0A1Q2H1B9</accession>
<dbReference type="Gene3D" id="3.90.930.50">
    <property type="match status" value="1"/>
</dbReference>